<keyword evidence="2 3" id="KW-0238">DNA-binding</keyword>
<evidence type="ECO:0000313" key="6">
    <source>
        <dbReference type="Proteomes" id="UP001145050"/>
    </source>
</evidence>
<sequence length="208" mass="24488">MSTKEPSTNRQQQAIQTKKKLLKAGREVFLQSGFQKTTISQIIKTANTGYGTAYVYFKNKNDLFIELMEELMIKFYEIAEKPFEPTTRENAHEMIANQVNLFLSLAVKEREMMQIVKEAIGVSEEVNQEWKNIQERFIKRIAQDIHYAQSQNLAKQNLDPTLVARGWFYSNEMFMWELVDNESHHSMDEIIRHLTIIYTSGLYFQNQF</sequence>
<dbReference type="Proteomes" id="UP001145050">
    <property type="component" value="Unassembled WGS sequence"/>
</dbReference>
<dbReference type="PROSITE" id="PS50977">
    <property type="entry name" value="HTH_TETR_2"/>
    <property type="match status" value="1"/>
</dbReference>
<evidence type="ECO:0000256" key="2">
    <source>
        <dbReference type="ARBA" id="ARBA00023125"/>
    </source>
</evidence>
<evidence type="ECO:0000259" key="4">
    <source>
        <dbReference type="PROSITE" id="PS50977"/>
    </source>
</evidence>
<keyword evidence="1" id="KW-0678">Repressor</keyword>
<reference evidence="5" key="1">
    <citation type="submission" date="2022-06" db="EMBL/GenBank/DDBJ databases">
        <title>Aquibacillus sp. a new bacterium isolated from soil saline samples.</title>
        <authorList>
            <person name="Galisteo C."/>
            <person name="De La Haba R."/>
            <person name="Sanchez-Porro C."/>
            <person name="Ventosa A."/>
        </authorList>
    </citation>
    <scope>NUCLEOTIDE SEQUENCE</scope>
    <source>
        <strain evidence="5">3ASR75-11</strain>
    </source>
</reference>
<dbReference type="InterPro" id="IPR001647">
    <property type="entry name" value="HTH_TetR"/>
</dbReference>
<dbReference type="AlphaFoldDB" id="A0A9X3WSY7"/>
<dbReference type="PANTHER" id="PTHR43479">
    <property type="entry name" value="ACREF/ENVCD OPERON REPRESSOR-RELATED"/>
    <property type="match status" value="1"/>
</dbReference>
<accession>A0A9X3WSY7</accession>
<dbReference type="PRINTS" id="PR00455">
    <property type="entry name" value="HTHTETR"/>
</dbReference>
<evidence type="ECO:0000256" key="3">
    <source>
        <dbReference type="PROSITE-ProRule" id="PRU00335"/>
    </source>
</evidence>
<dbReference type="Gene3D" id="1.10.357.10">
    <property type="entry name" value="Tetracycline Repressor, domain 2"/>
    <property type="match status" value="1"/>
</dbReference>
<dbReference type="InterPro" id="IPR050624">
    <property type="entry name" value="HTH-type_Tx_Regulator"/>
</dbReference>
<dbReference type="Gene3D" id="1.10.10.60">
    <property type="entry name" value="Homeodomain-like"/>
    <property type="match status" value="1"/>
</dbReference>
<dbReference type="SUPFAM" id="SSF48498">
    <property type="entry name" value="Tetracyclin repressor-like, C-terminal domain"/>
    <property type="match status" value="1"/>
</dbReference>
<dbReference type="Pfam" id="PF00440">
    <property type="entry name" value="TetR_N"/>
    <property type="match status" value="1"/>
</dbReference>
<dbReference type="SUPFAM" id="SSF46689">
    <property type="entry name" value="Homeodomain-like"/>
    <property type="match status" value="1"/>
</dbReference>
<feature type="domain" description="HTH tetR-type" evidence="4">
    <location>
        <begin position="15"/>
        <end position="75"/>
    </location>
</feature>
<evidence type="ECO:0000313" key="5">
    <source>
        <dbReference type="EMBL" id="MDC3424083.1"/>
    </source>
</evidence>
<dbReference type="InterPro" id="IPR009057">
    <property type="entry name" value="Homeodomain-like_sf"/>
</dbReference>
<feature type="DNA-binding region" description="H-T-H motif" evidence="3">
    <location>
        <begin position="38"/>
        <end position="57"/>
    </location>
</feature>
<organism evidence="5 6">
    <name type="scientific">Terrihalobacillus insolitus</name>
    <dbReference type="NCBI Taxonomy" id="2950438"/>
    <lineage>
        <taxon>Bacteria</taxon>
        <taxon>Bacillati</taxon>
        <taxon>Bacillota</taxon>
        <taxon>Bacilli</taxon>
        <taxon>Bacillales</taxon>
        <taxon>Bacillaceae</taxon>
        <taxon>Terrihalobacillus</taxon>
    </lineage>
</organism>
<protein>
    <submittedName>
        <fullName evidence="5">TetR/AcrR family transcriptional regulator</fullName>
    </submittedName>
</protein>
<dbReference type="EMBL" id="JAMQKB010000004">
    <property type="protein sequence ID" value="MDC3424083.1"/>
    <property type="molecule type" value="Genomic_DNA"/>
</dbReference>
<dbReference type="PANTHER" id="PTHR43479:SF7">
    <property type="entry name" value="TETR-FAMILY TRANSCRIPTIONAL REGULATOR"/>
    <property type="match status" value="1"/>
</dbReference>
<dbReference type="GO" id="GO:0003677">
    <property type="term" value="F:DNA binding"/>
    <property type="evidence" value="ECO:0007669"/>
    <property type="project" value="UniProtKB-UniRule"/>
</dbReference>
<comment type="caution">
    <text evidence="5">The sequence shown here is derived from an EMBL/GenBank/DDBJ whole genome shotgun (WGS) entry which is preliminary data.</text>
</comment>
<proteinExistence type="predicted"/>
<dbReference type="InterPro" id="IPR036271">
    <property type="entry name" value="Tet_transcr_reg_TetR-rel_C_sf"/>
</dbReference>
<dbReference type="RefSeq" id="WP_272435888.1">
    <property type="nucleotide sequence ID" value="NZ_JAMQKB010000004.1"/>
</dbReference>
<evidence type="ECO:0000256" key="1">
    <source>
        <dbReference type="ARBA" id="ARBA00022491"/>
    </source>
</evidence>
<keyword evidence="6" id="KW-1185">Reference proteome</keyword>
<gene>
    <name evidence="5" type="ORF">NC797_06125</name>
</gene>
<name>A0A9X3WSY7_9BACI</name>